<dbReference type="AlphaFoldDB" id="A0A0D0Y7M6"/>
<organism evidence="3 4">
    <name type="scientific">Paucilactobacillus wasatchensis</name>
    <dbReference type="NCBI Taxonomy" id="1335616"/>
    <lineage>
        <taxon>Bacteria</taxon>
        <taxon>Bacillati</taxon>
        <taxon>Bacillota</taxon>
        <taxon>Bacilli</taxon>
        <taxon>Lactobacillales</taxon>
        <taxon>Lactobacillaceae</taxon>
        <taxon>Paucilactobacillus</taxon>
    </lineage>
</organism>
<dbReference type="EMBL" id="AWTT01000001">
    <property type="protein sequence ID" value="KIS04268.1"/>
    <property type="molecule type" value="Genomic_DNA"/>
</dbReference>
<evidence type="ECO:0000256" key="1">
    <source>
        <dbReference type="SAM" id="MobiDB-lite"/>
    </source>
</evidence>
<evidence type="ECO:0000313" key="4">
    <source>
        <dbReference type="Proteomes" id="UP000032279"/>
    </source>
</evidence>
<keyword evidence="2" id="KW-0472">Membrane</keyword>
<name>A0A0D0Y7M6_9LACO</name>
<dbReference type="Proteomes" id="UP000032279">
    <property type="component" value="Unassembled WGS sequence"/>
</dbReference>
<dbReference type="RefSeq" id="WP_052497749.1">
    <property type="nucleotide sequence ID" value="NZ_AWTT01000001.1"/>
</dbReference>
<feature type="transmembrane region" description="Helical" evidence="2">
    <location>
        <begin position="220"/>
        <end position="246"/>
    </location>
</feature>
<feature type="transmembrane region" description="Helical" evidence="2">
    <location>
        <begin position="136"/>
        <end position="157"/>
    </location>
</feature>
<feature type="transmembrane region" description="Helical" evidence="2">
    <location>
        <begin position="252"/>
        <end position="276"/>
    </location>
</feature>
<gene>
    <name evidence="3" type="ORF">WDC_0005</name>
</gene>
<proteinExistence type="predicted"/>
<evidence type="ECO:0000313" key="3">
    <source>
        <dbReference type="EMBL" id="KIS04268.1"/>
    </source>
</evidence>
<feature type="region of interest" description="Disordered" evidence="1">
    <location>
        <begin position="314"/>
        <end position="360"/>
    </location>
</feature>
<feature type="transmembrane region" description="Helical" evidence="2">
    <location>
        <begin position="163"/>
        <end position="181"/>
    </location>
</feature>
<feature type="transmembrane region" description="Helical" evidence="2">
    <location>
        <begin position="28"/>
        <end position="53"/>
    </location>
</feature>
<keyword evidence="2" id="KW-0812">Transmembrane</keyword>
<accession>A0A0D0Y7M6</accession>
<comment type="caution">
    <text evidence="3">The sequence shown here is derived from an EMBL/GenBank/DDBJ whole genome shotgun (WGS) entry which is preliminary data.</text>
</comment>
<feature type="compositionally biased region" description="Low complexity" evidence="1">
    <location>
        <begin position="345"/>
        <end position="360"/>
    </location>
</feature>
<keyword evidence="4" id="KW-1185">Reference proteome</keyword>
<dbReference type="PATRIC" id="fig|1335616.4.peg.5"/>
<feature type="transmembrane region" description="Helical" evidence="2">
    <location>
        <begin position="73"/>
        <end position="98"/>
    </location>
</feature>
<keyword evidence="2" id="KW-1133">Transmembrane helix</keyword>
<reference evidence="3 4" key="1">
    <citation type="submission" date="2013-08" db="EMBL/GenBank/DDBJ databases">
        <title>Lactobacillus wasatchii sp. WDC04, a late gas producing bacteria isolated from aged chedder cheese.</title>
        <authorList>
            <person name="Oberg C.J."/>
            <person name="Culumber M."/>
            <person name="McMahon D.J."/>
            <person name="Broadbent J.R."/>
            <person name="Oberg T.S."/>
            <person name="Ortaki F."/>
        </authorList>
    </citation>
    <scope>NUCLEOTIDE SEQUENCE [LARGE SCALE GENOMIC DNA]</scope>
    <source>
        <strain evidence="3 4">WDC04</strain>
    </source>
</reference>
<evidence type="ECO:0000256" key="2">
    <source>
        <dbReference type="SAM" id="Phobius"/>
    </source>
</evidence>
<dbReference type="STRING" id="1335616.WDC_0005"/>
<sequence>MERKKNFSAKQFVGELKNSLKGRYAQSLGALLGVFVISAVVFVAALYLIYWAFRSLMYSVTLLMYGMATTSSLLLGVLMLLVALVIYVLVTLCVRYLFTAITFNFQDVVRNNDKQVGLGTMYRGFKHVRKLQILRLWLWLGLFLFLWQIVPDIVAGFFGSSKYVALAFRLVGLGITIWKSVEYSQSLFLYREKQPEFLGQSLRHALTSSRRFMGGRKWNYIWLMIVVIVPLILWTAIWSGITYYGVYTWIPAIIYVAPIILVLGLWAYLPVLFTAAPLYYEMNRANVDVDETFTKTFLPEEKLVQQDLAELNRQVVQPETSTKKSVEPDEASAAVTEEETKTEASDSPDSAESSTDSDTK</sequence>
<protein>
    <submittedName>
        <fullName evidence="3">Uncharacterized protein</fullName>
    </submittedName>
</protein>
<dbReference type="OrthoDB" id="2283061at2"/>